<keyword evidence="2" id="KW-1185">Reference proteome</keyword>
<name>W6UMF5_ECHGR</name>
<dbReference type="Proteomes" id="UP000019149">
    <property type="component" value="Unassembled WGS sequence"/>
</dbReference>
<reference evidence="1 2" key="1">
    <citation type="journal article" date="2013" name="Nat. Genet.">
        <title>The genome of the hydatid tapeworm Echinococcus granulosus.</title>
        <authorList>
            <person name="Zheng H."/>
            <person name="Zhang W."/>
            <person name="Zhang L."/>
            <person name="Zhang Z."/>
            <person name="Li J."/>
            <person name="Lu G."/>
            <person name="Zhu Y."/>
            <person name="Wang Y."/>
            <person name="Huang Y."/>
            <person name="Liu J."/>
            <person name="Kang H."/>
            <person name="Chen J."/>
            <person name="Wang L."/>
            <person name="Chen A."/>
            <person name="Yu S."/>
            <person name="Gao Z."/>
            <person name="Jin L."/>
            <person name="Gu W."/>
            <person name="Wang Z."/>
            <person name="Zhao L."/>
            <person name="Shi B."/>
            <person name="Wen H."/>
            <person name="Lin R."/>
            <person name="Jones M.K."/>
            <person name="Brejova B."/>
            <person name="Vinar T."/>
            <person name="Zhao G."/>
            <person name="McManus D.P."/>
            <person name="Chen Z."/>
            <person name="Zhou Y."/>
            <person name="Wang S."/>
        </authorList>
    </citation>
    <scope>NUCLEOTIDE SEQUENCE [LARGE SCALE GENOMIC DNA]</scope>
</reference>
<gene>
    <name evidence="1" type="ORF">EGR_02769</name>
</gene>
<evidence type="ECO:0000313" key="1">
    <source>
        <dbReference type="EMBL" id="EUB62316.1"/>
    </source>
</evidence>
<sequence length="194" mass="20775">MSALSPPDLPLACSAVTATVNALLTVKRARQPVSGLCCVRLDELFMVVVSVTPVDVAASYYPHDKLLHLVIFRYAGFSMDKYILIKESVETPSAESEGRGLVAGGKAVPRRGGVNFTALRCLKAAQPFSNHSVCFYGGERGTTVPRMRLGEEVPLISPTEGGSRACVRSPAAYYKGDGNNNSTMADEEAEKADF</sequence>
<comment type="caution">
    <text evidence="1">The sequence shown here is derived from an EMBL/GenBank/DDBJ whole genome shotgun (WGS) entry which is preliminary data.</text>
</comment>
<dbReference type="KEGG" id="egl:EGR_02769"/>
<dbReference type="AlphaFoldDB" id="W6UMF5"/>
<proteinExistence type="predicted"/>
<dbReference type="RefSeq" id="XP_024353512.1">
    <property type="nucleotide sequence ID" value="XM_024492018.1"/>
</dbReference>
<dbReference type="EMBL" id="APAU02000013">
    <property type="protein sequence ID" value="EUB62316.1"/>
    <property type="molecule type" value="Genomic_DNA"/>
</dbReference>
<dbReference type="CTD" id="36338484"/>
<accession>W6UMF5</accession>
<protein>
    <submittedName>
        <fullName evidence="1">Uncharacterized protein</fullName>
    </submittedName>
</protein>
<dbReference type="GeneID" id="36338484"/>
<evidence type="ECO:0000313" key="2">
    <source>
        <dbReference type="Proteomes" id="UP000019149"/>
    </source>
</evidence>
<organism evidence="1 2">
    <name type="scientific">Echinococcus granulosus</name>
    <name type="common">Hydatid tapeworm</name>
    <dbReference type="NCBI Taxonomy" id="6210"/>
    <lineage>
        <taxon>Eukaryota</taxon>
        <taxon>Metazoa</taxon>
        <taxon>Spiralia</taxon>
        <taxon>Lophotrochozoa</taxon>
        <taxon>Platyhelminthes</taxon>
        <taxon>Cestoda</taxon>
        <taxon>Eucestoda</taxon>
        <taxon>Cyclophyllidea</taxon>
        <taxon>Taeniidae</taxon>
        <taxon>Echinococcus</taxon>
        <taxon>Echinococcus granulosus group</taxon>
    </lineage>
</organism>